<reference evidence="1 2" key="1">
    <citation type="journal article" date="2024" name="G3 (Bethesda)">
        <title>Genome assembly of Hibiscus sabdariffa L. provides insights into metabolisms of medicinal natural products.</title>
        <authorList>
            <person name="Kim T."/>
        </authorList>
    </citation>
    <scope>NUCLEOTIDE SEQUENCE [LARGE SCALE GENOMIC DNA]</scope>
    <source>
        <strain evidence="1">TK-2024</strain>
        <tissue evidence="1">Old leaves</tissue>
    </source>
</reference>
<evidence type="ECO:0000313" key="1">
    <source>
        <dbReference type="EMBL" id="KAK8997668.1"/>
    </source>
</evidence>
<gene>
    <name evidence="1" type="ORF">V6N11_012215</name>
</gene>
<dbReference type="Proteomes" id="UP001396334">
    <property type="component" value="Unassembled WGS sequence"/>
</dbReference>
<sequence>MVPTFTFLKFCLEVENYLISTNLSREKITGASKPYGACPNQQWNKLVPHLEGHDLVSTPNELLAYEHHRYIRLAPHQLQCSFNLSPILNFVQLVHHGISPEATYQSLDGVAHATGGPAKDHHRPVGNHPCDHFHCCLAEKSTGNGSSMDLIGRLLMFYTA</sequence>
<keyword evidence="2" id="KW-1185">Reference proteome</keyword>
<name>A0ABR2QAH6_9ROSI</name>
<organism evidence="1 2">
    <name type="scientific">Hibiscus sabdariffa</name>
    <name type="common">roselle</name>
    <dbReference type="NCBI Taxonomy" id="183260"/>
    <lineage>
        <taxon>Eukaryota</taxon>
        <taxon>Viridiplantae</taxon>
        <taxon>Streptophyta</taxon>
        <taxon>Embryophyta</taxon>
        <taxon>Tracheophyta</taxon>
        <taxon>Spermatophyta</taxon>
        <taxon>Magnoliopsida</taxon>
        <taxon>eudicotyledons</taxon>
        <taxon>Gunneridae</taxon>
        <taxon>Pentapetalae</taxon>
        <taxon>rosids</taxon>
        <taxon>malvids</taxon>
        <taxon>Malvales</taxon>
        <taxon>Malvaceae</taxon>
        <taxon>Malvoideae</taxon>
        <taxon>Hibiscus</taxon>
    </lineage>
</organism>
<accession>A0ABR2QAH6</accession>
<comment type="caution">
    <text evidence="1">The sequence shown here is derived from an EMBL/GenBank/DDBJ whole genome shotgun (WGS) entry which is preliminary data.</text>
</comment>
<proteinExistence type="predicted"/>
<protein>
    <submittedName>
        <fullName evidence="1">Uncharacterized protein</fullName>
    </submittedName>
</protein>
<evidence type="ECO:0000313" key="2">
    <source>
        <dbReference type="Proteomes" id="UP001396334"/>
    </source>
</evidence>
<dbReference type="EMBL" id="JBBPBN010000042">
    <property type="protein sequence ID" value="KAK8997668.1"/>
    <property type="molecule type" value="Genomic_DNA"/>
</dbReference>